<name>W1RZX7_9GAMM</name>
<reference evidence="1 2" key="1">
    <citation type="journal article" date="2014" name="Genome Announc.">
        <title>Draft Genome Sequence of Marinomonas sp. Strain D104, a Polycyclic Aromatic Hydrocarbon-Degrading Bacterium from the Deep-Sea Sediment of the Arctic Ocean.</title>
        <authorList>
            <person name="Dong C."/>
            <person name="Bai X."/>
            <person name="Lai Q."/>
            <person name="Xie Y."/>
            <person name="Chen X."/>
            <person name="Shao Z."/>
        </authorList>
    </citation>
    <scope>NUCLEOTIDE SEQUENCE [LARGE SCALE GENOMIC DNA]</scope>
    <source>
        <strain evidence="1 2">D104</strain>
    </source>
</reference>
<dbReference type="EMBL" id="AYOZ01000014">
    <property type="protein sequence ID" value="ETI60398.1"/>
    <property type="molecule type" value="Genomic_DNA"/>
</dbReference>
<dbReference type="RefSeq" id="WP_024024022.1">
    <property type="nucleotide sequence ID" value="NZ_AYOZ01000014.1"/>
</dbReference>
<evidence type="ECO:0000313" key="1">
    <source>
        <dbReference type="EMBL" id="ETI60398.1"/>
    </source>
</evidence>
<dbReference type="eggNOG" id="ENOG5031F7Z">
    <property type="taxonomic scope" value="Bacteria"/>
</dbReference>
<dbReference type="OrthoDB" id="6687905at2"/>
<accession>W1RZX7</accession>
<dbReference type="AlphaFoldDB" id="W1RZX7"/>
<dbReference type="InterPro" id="IPR021334">
    <property type="entry name" value="DUF2947"/>
</dbReference>
<comment type="caution">
    <text evidence="1">The sequence shown here is derived from an EMBL/GenBank/DDBJ whole genome shotgun (WGS) entry which is preliminary data.</text>
</comment>
<dbReference type="STRING" id="1208321.D104_09440"/>
<gene>
    <name evidence="1" type="ORF">D104_09440</name>
</gene>
<evidence type="ECO:0000313" key="2">
    <source>
        <dbReference type="Proteomes" id="UP000018857"/>
    </source>
</evidence>
<dbReference type="Pfam" id="PF11163">
    <property type="entry name" value="DUF2947"/>
    <property type="match status" value="1"/>
</dbReference>
<organism evidence="1 2">
    <name type="scientific">Marinomonas profundimaris</name>
    <dbReference type="NCBI Taxonomy" id="1208321"/>
    <lineage>
        <taxon>Bacteria</taxon>
        <taxon>Pseudomonadati</taxon>
        <taxon>Pseudomonadota</taxon>
        <taxon>Gammaproteobacteria</taxon>
        <taxon>Oceanospirillales</taxon>
        <taxon>Oceanospirillaceae</taxon>
        <taxon>Marinomonas</taxon>
    </lineage>
</organism>
<sequence length="160" mass="18633">MYQPLDCFPKSWVFKRNDPKVEPADLQEIRLLSEGRAGQVWRDYISEEHTHPDHLTDKDWVKAVKAQVPSGKLQWEKVWDSEQLSLPDEFLSHFAAWGDDTTVFFCCHSDVVFEVKWGVFKRTWKAFLFLDNGPVLVGKKKKQAAQFHSNGWVNLLLRAS</sequence>
<keyword evidence="2" id="KW-1185">Reference proteome</keyword>
<dbReference type="PATRIC" id="fig|1208321.3.peg.1877"/>
<protein>
    <recommendedName>
        <fullName evidence="3">DUF2947 domain-containing protein</fullName>
    </recommendedName>
</protein>
<evidence type="ECO:0008006" key="3">
    <source>
        <dbReference type="Google" id="ProtNLM"/>
    </source>
</evidence>
<proteinExistence type="predicted"/>
<dbReference type="Proteomes" id="UP000018857">
    <property type="component" value="Unassembled WGS sequence"/>
</dbReference>